<dbReference type="Proteomes" id="UP000305840">
    <property type="component" value="Unassembled WGS sequence"/>
</dbReference>
<dbReference type="InterPro" id="IPR009081">
    <property type="entry name" value="PP-bd_ACP"/>
</dbReference>
<dbReference type="Pfam" id="PF00550">
    <property type="entry name" value="PP-binding"/>
    <property type="match status" value="1"/>
</dbReference>
<dbReference type="Gene3D" id="1.10.1200.10">
    <property type="entry name" value="ACP-like"/>
    <property type="match status" value="1"/>
</dbReference>
<organism evidence="2 3">
    <name type="scientific">Vibrio lentus</name>
    <dbReference type="NCBI Taxonomy" id="136468"/>
    <lineage>
        <taxon>Bacteria</taxon>
        <taxon>Pseudomonadati</taxon>
        <taxon>Pseudomonadota</taxon>
        <taxon>Gammaproteobacteria</taxon>
        <taxon>Vibrionales</taxon>
        <taxon>Vibrionaceae</taxon>
        <taxon>Vibrio</taxon>
    </lineage>
</organism>
<accession>A0A4U2FXG9</accession>
<feature type="domain" description="Carrier" evidence="1">
    <location>
        <begin position="1"/>
        <end position="73"/>
    </location>
</feature>
<dbReference type="AlphaFoldDB" id="A0A4U2FXG9"/>
<protein>
    <submittedName>
        <fullName evidence="2">Acyl carrier protein</fullName>
    </submittedName>
</protein>
<dbReference type="SUPFAM" id="SSF47336">
    <property type="entry name" value="ACP-like"/>
    <property type="match status" value="1"/>
</dbReference>
<dbReference type="InterPro" id="IPR036736">
    <property type="entry name" value="ACP-like_sf"/>
</dbReference>
<dbReference type="PROSITE" id="PS50075">
    <property type="entry name" value="CARRIER"/>
    <property type="match status" value="1"/>
</dbReference>
<proteinExistence type="predicted"/>
<gene>
    <name evidence="2" type="ORF">FCV91_09460</name>
</gene>
<evidence type="ECO:0000313" key="3">
    <source>
        <dbReference type="Proteomes" id="UP000305840"/>
    </source>
</evidence>
<evidence type="ECO:0000259" key="1">
    <source>
        <dbReference type="PROSITE" id="PS50075"/>
    </source>
</evidence>
<dbReference type="RefSeq" id="WP_076668084.1">
    <property type="nucleotide sequence ID" value="NZ_JAJGZO010000001.1"/>
</dbReference>
<sequence>MIEKDIKSIINDSFGIIVEDIDEDLKSLGIDSLKFVQLSLEIESRLGVSFFEKAINNDSKLTIAEIYKMIDLD</sequence>
<comment type="caution">
    <text evidence="2">The sequence shown here is derived from an EMBL/GenBank/DDBJ whole genome shotgun (WGS) entry which is preliminary data.</text>
</comment>
<evidence type="ECO:0000313" key="2">
    <source>
        <dbReference type="EMBL" id="TKG09839.1"/>
    </source>
</evidence>
<dbReference type="EMBL" id="SYVO01000026">
    <property type="protein sequence ID" value="TKG09839.1"/>
    <property type="molecule type" value="Genomic_DNA"/>
</dbReference>
<reference evidence="2 3" key="1">
    <citation type="submission" date="2019-04" db="EMBL/GenBank/DDBJ databases">
        <title>A reverse ecology approach based on a biological definition of microbial populations.</title>
        <authorList>
            <person name="Arevalo P."/>
            <person name="Vaninsberghe D."/>
            <person name="Elsherbini J."/>
            <person name="Gore J."/>
            <person name="Polz M."/>
        </authorList>
    </citation>
    <scope>NUCLEOTIDE SEQUENCE [LARGE SCALE GENOMIC DNA]</scope>
    <source>
        <strain evidence="2 3">10N.222.48.A1</strain>
    </source>
</reference>
<name>A0A4U2FXG9_9VIBR</name>